<dbReference type="Pfam" id="PF03706">
    <property type="entry name" value="LPG_synthase_TM"/>
    <property type="match status" value="1"/>
</dbReference>
<gene>
    <name evidence="8" type="ORF">GEM_3292</name>
</gene>
<evidence type="ECO:0000256" key="3">
    <source>
        <dbReference type="ARBA" id="ARBA00022692"/>
    </source>
</evidence>
<feature type="region of interest" description="Disordered" evidence="6">
    <location>
        <begin position="1"/>
        <end position="21"/>
    </location>
</feature>
<dbReference type="AlphaFoldDB" id="A0A9W3K3Z1"/>
<feature type="transmembrane region" description="Helical" evidence="7">
    <location>
        <begin position="300"/>
        <end position="320"/>
    </location>
</feature>
<dbReference type="NCBIfam" id="TIGR03476">
    <property type="entry name" value="HpnL"/>
    <property type="match status" value="1"/>
</dbReference>
<evidence type="ECO:0000256" key="4">
    <source>
        <dbReference type="ARBA" id="ARBA00022989"/>
    </source>
</evidence>
<feature type="transmembrane region" description="Helical" evidence="7">
    <location>
        <begin position="27"/>
        <end position="44"/>
    </location>
</feature>
<feature type="region of interest" description="Disordered" evidence="6">
    <location>
        <begin position="342"/>
        <end position="363"/>
    </location>
</feature>
<keyword evidence="3 7" id="KW-0812">Transmembrane</keyword>
<reference evidence="8 9" key="1">
    <citation type="journal article" date="2012" name="J. Bacteriol.">
        <title>Complete Genome Sequence of Burkholderia sp. Strain GG4, a Betaproteobacterium That Reduces 3-Oxo-N-Acylhomoserine Lactones and Produces Different N-Acylhomoserine Lactones.</title>
        <authorList>
            <person name="Hong K.W."/>
            <person name="Koh C.L."/>
            <person name="Sam C.K."/>
            <person name="Yin W.F."/>
            <person name="Chan K.G."/>
        </authorList>
    </citation>
    <scope>NUCLEOTIDE SEQUENCE [LARGE SCALE GENOMIC DNA]</scope>
    <source>
        <strain evidence="8 9">GG4</strain>
    </source>
</reference>
<keyword evidence="2" id="KW-1003">Cell membrane</keyword>
<dbReference type="PANTHER" id="PTHR39087">
    <property type="entry name" value="UPF0104 MEMBRANE PROTEIN MJ1595"/>
    <property type="match status" value="1"/>
</dbReference>
<evidence type="ECO:0000256" key="5">
    <source>
        <dbReference type="ARBA" id="ARBA00023136"/>
    </source>
</evidence>
<dbReference type="EMBL" id="CP003775">
    <property type="protein sequence ID" value="AFQ49685.1"/>
    <property type="molecule type" value="Genomic_DNA"/>
</dbReference>
<comment type="subcellular location">
    <subcellularLocation>
        <location evidence="1">Cell membrane</location>
        <topology evidence="1">Multi-pass membrane protein</topology>
    </subcellularLocation>
</comment>
<dbReference type="RefSeq" id="WP_014898466.1">
    <property type="nucleotide sequence ID" value="NC_018514.1"/>
</dbReference>
<dbReference type="KEGG" id="bct:GEM_3292"/>
<name>A0A9W3K3Z1_BURCE</name>
<organism evidence="8 9">
    <name type="scientific">Burkholderia cepacia GG4</name>
    <dbReference type="NCBI Taxonomy" id="1009846"/>
    <lineage>
        <taxon>Bacteria</taxon>
        <taxon>Pseudomonadati</taxon>
        <taxon>Pseudomonadota</taxon>
        <taxon>Betaproteobacteria</taxon>
        <taxon>Burkholderiales</taxon>
        <taxon>Burkholderiaceae</taxon>
        <taxon>Burkholderia</taxon>
        <taxon>Burkholderia cepacia complex</taxon>
    </lineage>
</organism>
<sequence>MTQRTPNPGDTRAEQPPARGDARLRHAARAAALIGLAIAVWLIWREHPLTVLHRLQAAGAGLVIAALVHVLPMLANAWDWRMLILGRRRPSFAAMLKLVWIRESINGLLPVARIGGELVSFSLLRQAGVRPATIVASLVADMQLTLISQLVFALIAIGYVLERVSSDAARVAAHLAIAMAALVPVLLLFALVQHARPFERAMRALNRITSGKVVALVGESARTDQSIRMIWRKTGIVVRYLTIWQTLQFAGHALEIWFALRFLGAEPTFAQALAIEALIQLLSSIAFLMPGGLGVQEGGFVLIGGLLGFDASTCLALAGARRVRDLLIYLPGLLAWQWAAGSTPRPRDTKCAPLHIGKSSGPH</sequence>
<protein>
    <submittedName>
        <fullName evidence="8">Uncharacterized protein</fullName>
    </submittedName>
</protein>
<feature type="transmembrane region" description="Helical" evidence="7">
    <location>
        <begin position="134"/>
        <end position="159"/>
    </location>
</feature>
<feature type="transmembrane region" description="Helical" evidence="7">
    <location>
        <begin position="56"/>
        <end position="78"/>
    </location>
</feature>
<evidence type="ECO:0000256" key="2">
    <source>
        <dbReference type="ARBA" id="ARBA00022475"/>
    </source>
</evidence>
<dbReference type="Proteomes" id="UP000032866">
    <property type="component" value="Chromosome 2"/>
</dbReference>
<keyword evidence="4 7" id="KW-1133">Transmembrane helix</keyword>
<accession>A0A9W3K3Z1</accession>
<keyword evidence="5 7" id="KW-0472">Membrane</keyword>
<evidence type="ECO:0000256" key="7">
    <source>
        <dbReference type="SAM" id="Phobius"/>
    </source>
</evidence>
<evidence type="ECO:0000313" key="8">
    <source>
        <dbReference type="EMBL" id="AFQ49685.1"/>
    </source>
</evidence>
<dbReference type="InterPro" id="IPR022791">
    <property type="entry name" value="L-PG_synthase/AglD"/>
</dbReference>
<evidence type="ECO:0000256" key="6">
    <source>
        <dbReference type="SAM" id="MobiDB-lite"/>
    </source>
</evidence>
<feature type="transmembrane region" description="Helical" evidence="7">
    <location>
        <begin position="171"/>
        <end position="192"/>
    </location>
</feature>
<dbReference type="PANTHER" id="PTHR39087:SF2">
    <property type="entry name" value="UPF0104 MEMBRANE PROTEIN MJ1595"/>
    <property type="match status" value="1"/>
</dbReference>
<evidence type="ECO:0000313" key="9">
    <source>
        <dbReference type="Proteomes" id="UP000032866"/>
    </source>
</evidence>
<feature type="transmembrane region" description="Helical" evidence="7">
    <location>
        <begin position="269"/>
        <end position="288"/>
    </location>
</feature>
<dbReference type="GO" id="GO:0005886">
    <property type="term" value="C:plasma membrane"/>
    <property type="evidence" value="ECO:0007669"/>
    <property type="project" value="UniProtKB-SubCell"/>
</dbReference>
<proteinExistence type="predicted"/>
<evidence type="ECO:0000256" key="1">
    <source>
        <dbReference type="ARBA" id="ARBA00004651"/>
    </source>
</evidence>